<gene>
    <name evidence="2" type="ORF">EMH_0097260</name>
</gene>
<evidence type="ECO:0000256" key="1">
    <source>
        <dbReference type="SAM" id="SignalP"/>
    </source>
</evidence>
<evidence type="ECO:0000313" key="2">
    <source>
        <dbReference type="EMBL" id="CDJ36840.1"/>
    </source>
</evidence>
<evidence type="ECO:0000313" key="3">
    <source>
        <dbReference type="Proteomes" id="UP000030744"/>
    </source>
</evidence>
<dbReference type="Proteomes" id="UP000030744">
    <property type="component" value="Unassembled WGS sequence"/>
</dbReference>
<reference evidence="2" key="1">
    <citation type="submission" date="2013-10" db="EMBL/GenBank/DDBJ databases">
        <title>Genomic analysis of the causative agents of coccidiosis in chickens.</title>
        <authorList>
            <person name="Reid A.J."/>
            <person name="Blake D."/>
            <person name="Billington K."/>
            <person name="Browne H."/>
            <person name="Dunn M."/>
            <person name="Hung S."/>
            <person name="Kawahara F."/>
            <person name="Miranda-Saavedra D."/>
            <person name="Mourier T."/>
            <person name="Nagra H."/>
            <person name="Otto T.D."/>
            <person name="Rawlings N."/>
            <person name="Sanchez A."/>
            <person name="Sanders M."/>
            <person name="Subramaniam C."/>
            <person name="Tay Y."/>
            <person name="Dear P."/>
            <person name="Doerig C."/>
            <person name="Gruber A."/>
            <person name="Parkinson J."/>
            <person name="Shirley M."/>
            <person name="Wan K.L."/>
            <person name="Berriman M."/>
            <person name="Tomley F."/>
            <person name="Pain A."/>
        </authorList>
    </citation>
    <scope>NUCLEOTIDE SEQUENCE [LARGE SCALE GENOMIC DNA]</scope>
    <source>
        <strain evidence="2">Houghton</strain>
    </source>
</reference>
<sequence length="215" mass="23550">MAPFYKAAAAFCLVGLCWFQSEAAEEKKYIFEVAPAEEDAYLTAKLARNGKITAKTNTVEKDPQLVSSLQGKVGTSTEDTNAACTTLMTDDLKKLFHHAFEYTEEHDYRQLVQDAVTAGLEEFGKTYPADSDAWKQVWKKEKARSMMHLLGASSTKIGCVIANEDYFKELSTRTTELKSMTDEDLKDPIVTSSADATVPSILTAGLVAILAAISA</sequence>
<protein>
    <recommendedName>
        <fullName evidence="4">SAG family member</fullName>
    </recommendedName>
</protein>
<dbReference type="EMBL" id="HG737073">
    <property type="protein sequence ID" value="CDJ36840.1"/>
    <property type="molecule type" value="Genomic_DNA"/>
</dbReference>
<dbReference type="GeneID" id="60404756"/>
<proteinExistence type="predicted"/>
<organism evidence="2 3">
    <name type="scientific">Eimeria mitis</name>
    <dbReference type="NCBI Taxonomy" id="44415"/>
    <lineage>
        <taxon>Eukaryota</taxon>
        <taxon>Sar</taxon>
        <taxon>Alveolata</taxon>
        <taxon>Apicomplexa</taxon>
        <taxon>Conoidasida</taxon>
        <taxon>Coccidia</taxon>
        <taxon>Eucoccidiorida</taxon>
        <taxon>Eimeriorina</taxon>
        <taxon>Eimeriidae</taxon>
        <taxon>Eimeria</taxon>
    </lineage>
</organism>
<keyword evidence="1" id="KW-0732">Signal</keyword>
<accession>U6KFR3</accession>
<keyword evidence="3" id="KW-1185">Reference proteome</keyword>
<dbReference type="OrthoDB" id="348012at2759"/>
<dbReference type="AlphaFoldDB" id="U6KFR3"/>
<dbReference type="VEuPathDB" id="ToxoDB:EMH_0097260"/>
<feature type="signal peptide" evidence="1">
    <location>
        <begin position="1"/>
        <end position="23"/>
    </location>
</feature>
<feature type="chain" id="PRO_5004672674" description="SAG family member" evidence="1">
    <location>
        <begin position="24"/>
        <end position="215"/>
    </location>
</feature>
<dbReference type="RefSeq" id="XP_037879128.1">
    <property type="nucleotide sequence ID" value="XM_038023274.1"/>
</dbReference>
<evidence type="ECO:0008006" key="4">
    <source>
        <dbReference type="Google" id="ProtNLM"/>
    </source>
</evidence>
<reference evidence="2" key="2">
    <citation type="submission" date="2013-10" db="EMBL/GenBank/DDBJ databases">
        <authorList>
            <person name="Aslett M."/>
        </authorList>
    </citation>
    <scope>NUCLEOTIDE SEQUENCE [LARGE SCALE GENOMIC DNA]</scope>
    <source>
        <strain evidence="2">Houghton</strain>
    </source>
</reference>
<name>U6KFR3_9EIME</name>